<dbReference type="Gene3D" id="1.25.40.10">
    <property type="entry name" value="Tetratricopeptide repeat domain"/>
    <property type="match status" value="1"/>
</dbReference>
<protein>
    <submittedName>
        <fullName evidence="3">DnaJ-like protein subfamily C member 3</fullName>
    </submittedName>
</protein>
<proteinExistence type="predicted"/>
<dbReference type="SUPFAM" id="SSF48452">
    <property type="entry name" value="TPR-like"/>
    <property type="match status" value="1"/>
</dbReference>
<dbReference type="Proteomes" id="UP001249851">
    <property type="component" value="Unassembled WGS sequence"/>
</dbReference>
<dbReference type="GO" id="GO:0051787">
    <property type="term" value="F:misfolded protein binding"/>
    <property type="evidence" value="ECO:0007669"/>
    <property type="project" value="TreeGrafter"/>
</dbReference>
<evidence type="ECO:0000256" key="2">
    <source>
        <dbReference type="SAM" id="SignalP"/>
    </source>
</evidence>
<dbReference type="InterPro" id="IPR011990">
    <property type="entry name" value="TPR-like_helical_dom_sf"/>
</dbReference>
<organism evidence="3 4">
    <name type="scientific">Acropora cervicornis</name>
    <name type="common">Staghorn coral</name>
    <dbReference type="NCBI Taxonomy" id="6130"/>
    <lineage>
        <taxon>Eukaryota</taxon>
        <taxon>Metazoa</taxon>
        <taxon>Cnidaria</taxon>
        <taxon>Anthozoa</taxon>
        <taxon>Hexacorallia</taxon>
        <taxon>Scleractinia</taxon>
        <taxon>Astrocoeniina</taxon>
        <taxon>Acroporidae</taxon>
        <taxon>Acropora</taxon>
    </lineage>
</organism>
<dbReference type="PANTHER" id="PTHR44140:SF2">
    <property type="entry name" value="LD25575P"/>
    <property type="match status" value="1"/>
</dbReference>
<dbReference type="GO" id="GO:0005783">
    <property type="term" value="C:endoplasmic reticulum"/>
    <property type="evidence" value="ECO:0007669"/>
    <property type="project" value="TreeGrafter"/>
</dbReference>
<accession>A0AAD9V9T8</accession>
<dbReference type="PROSITE" id="PS50005">
    <property type="entry name" value="TPR"/>
    <property type="match status" value="2"/>
</dbReference>
<keyword evidence="1" id="KW-0802">TPR repeat</keyword>
<dbReference type="AlphaFoldDB" id="A0AAD9V9T8"/>
<evidence type="ECO:0000313" key="4">
    <source>
        <dbReference type="Proteomes" id="UP001249851"/>
    </source>
</evidence>
<dbReference type="GO" id="GO:0034975">
    <property type="term" value="P:protein folding in endoplasmic reticulum"/>
    <property type="evidence" value="ECO:0007669"/>
    <property type="project" value="TreeGrafter"/>
</dbReference>
<dbReference type="SMART" id="SM00028">
    <property type="entry name" value="TPR"/>
    <property type="match status" value="2"/>
</dbReference>
<reference evidence="3" key="2">
    <citation type="journal article" date="2023" name="Science">
        <title>Genomic signatures of disease resistance in endangered staghorn corals.</title>
        <authorList>
            <person name="Vollmer S.V."/>
            <person name="Selwyn J.D."/>
            <person name="Despard B.A."/>
            <person name="Roesel C.L."/>
        </authorList>
    </citation>
    <scope>NUCLEOTIDE SEQUENCE</scope>
    <source>
        <strain evidence="3">K2</strain>
    </source>
</reference>
<feature type="repeat" description="TPR" evidence="1">
    <location>
        <begin position="68"/>
        <end position="101"/>
    </location>
</feature>
<dbReference type="PANTHER" id="PTHR44140">
    <property type="entry name" value="LD25575P"/>
    <property type="match status" value="1"/>
</dbReference>
<feature type="signal peptide" evidence="2">
    <location>
        <begin position="1"/>
        <end position="27"/>
    </location>
</feature>
<evidence type="ECO:0000256" key="1">
    <source>
        <dbReference type="PROSITE-ProRule" id="PRU00339"/>
    </source>
</evidence>
<name>A0AAD9V9T8_ACRCE</name>
<feature type="chain" id="PRO_5042252069" evidence="2">
    <location>
        <begin position="28"/>
        <end position="130"/>
    </location>
</feature>
<evidence type="ECO:0000313" key="3">
    <source>
        <dbReference type="EMBL" id="KAK2566566.1"/>
    </source>
</evidence>
<dbReference type="EMBL" id="JARQWQ010000016">
    <property type="protein sequence ID" value="KAK2566566.1"/>
    <property type="molecule type" value="Genomic_DNA"/>
</dbReference>
<gene>
    <name evidence="3" type="ORF">P5673_009196</name>
</gene>
<dbReference type="Pfam" id="PF13432">
    <property type="entry name" value="TPR_16"/>
    <property type="match status" value="1"/>
</dbReference>
<dbReference type="InterPro" id="IPR019734">
    <property type="entry name" value="TPR_rpt"/>
</dbReference>
<feature type="repeat" description="TPR" evidence="1">
    <location>
        <begin position="34"/>
        <end position="67"/>
    </location>
</feature>
<keyword evidence="2" id="KW-0732">Signal</keyword>
<comment type="caution">
    <text evidence="3">The sequence shown here is derived from an EMBL/GenBank/DDBJ whole genome shotgun (WGS) entry which is preliminary data.</text>
</comment>
<keyword evidence="4" id="KW-1185">Reference proteome</keyword>
<sequence length="130" mass="14762">MRTFNQFFSPLHLIFFGLELRIVVVSSKLSSVEIENHLEQGRKLLSSGQLSDALTHYHAAVEGDPDNFLTYFKRATVFLAMGRSKSALPDLDRVLELKPDFFQARLQRGNLLLKQGRLDEAHIDYEAVVG</sequence>
<dbReference type="InterPro" id="IPR051727">
    <property type="entry name" value="DnaJ_C3_Co-chaperones"/>
</dbReference>
<reference evidence="3" key="1">
    <citation type="journal article" date="2023" name="G3 (Bethesda)">
        <title>Whole genome assembly and annotation of the endangered Caribbean coral Acropora cervicornis.</title>
        <authorList>
            <person name="Selwyn J.D."/>
            <person name="Vollmer S.V."/>
        </authorList>
    </citation>
    <scope>NUCLEOTIDE SEQUENCE</scope>
    <source>
        <strain evidence="3">K2</strain>
    </source>
</reference>
<dbReference type="GO" id="GO:0051087">
    <property type="term" value="F:protein-folding chaperone binding"/>
    <property type="evidence" value="ECO:0007669"/>
    <property type="project" value="TreeGrafter"/>
</dbReference>